<dbReference type="SMART" id="SM00320">
    <property type="entry name" value="WD40"/>
    <property type="match status" value="2"/>
</dbReference>
<sequence length="133" mass="15667">MKKSKQFISVSTDSSIIIWNYNSNHLWSLQQILNGHSLILQCLVINIIEDIIINGSSDTTIKFCKKKKEWLRYQTITDHSKSVFGLSLNQQQNRVVSCGEDKYILIIEQQGYNQKWEVIKDINQKEWIQNMLY</sequence>
<dbReference type="GO" id="GO:0016226">
    <property type="term" value="P:iron-sulfur cluster assembly"/>
    <property type="evidence" value="ECO:0007669"/>
    <property type="project" value="TreeGrafter"/>
</dbReference>
<name>A0A8S1PR75_9CILI</name>
<dbReference type="EMBL" id="CAJJDN010000085">
    <property type="protein sequence ID" value="CAD8105596.1"/>
    <property type="molecule type" value="Genomic_DNA"/>
</dbReference>
<dbReference type="PANTHER" id="PTHR19920:SF0">
    <property type="entry name" value="CYTOSOLIC IRON-SULFUR PROTEIN ASSEMBLY PROTEIN CIAO1-RELATED"/>
    <property type="match status" value="1"/>
</dbReference>
<proteinExistence type="predicted"/>
<dbReference type="Proteomes" id="UP000692954">
    <property type="component" value="Unassembled WGS sequence"/>
</dbReference>
<organism evidence="1 2">
    <name type="scientific">Paramecium sonneborni</name>
    <dbReference type="NCBI Taxonomy" id="65129"/>
    <lineage>
        <taxon>Eukaryota</taxon>
        <taxon>Sar</taxon>
        <taxon>Alveolata</taxon>
        <taxon>Ciliophora</taxon>
        <taxon>Intramacronucleata</taxon>
        <taxon>Oligohymenophorea</taxon>
        <taxon>Peniculida</taxon>
        <taxon>Parameciidae</taxon>
        <taxon>Paramecium</taxon>
    </lineage>
</organism>
<dbReference type="AlphaFoldDB" id="A0A8S1PR75"/>
<keyword evidence="2" id="KW-1185">Reference proteome</keyword>
<evidence type="ECO:0000313" key="1">
    <source>
        <dbReference type="EMBL" id="CAD8105596.1"/>
    </source>
</evidence>
<reference evidence="1" key="1">
    <citation type="submission" date="2021-01" db="EMBL/GenBank/DDBJ databases">
        <authorList>
            <consortium name="Genoscope - CEA"/>
            <person name="William W."/>
        </authorList>
    </citation>
    <scope>NUCLEOTIDE SEQUENCE</scope>
</reference>
<accession>A0A8S1PR75</accession>
<protein>
    <submittedName>
        <fullName evidence="1">Uncharacterized protein</fullName>
    </submittedName>
</protein>
<dbReference type="InterPro" id="IPR001680">
    <property type="entry name" value="WD40_rpt"/>
</dbReference>
<dbReference type="GO" id="GO:0097361">
    <property type="term" value="C:cytosolic [4Fe-4S] assembly targeting complex"/>
    <property type="evidence" value="ECO:0007669"/>
    <property type="project" value="TreeGrafter"/>
</dbReference>
<dbReference type="PANTHER" id="PTHR19920">
    <property type="entry name" value="WD40 PROTEIN CIAO1"/>
    <property type="match status" value="1"/>
</dbReference>
<evidence type="ECO:0000313" key="2">
    <source>
        <dbReference type="Proteomes" id="UP000692954"/>
    </source>
</evidence>
<comment type="caution">
    <text evidence="1">The sequence shown here is derived from an EMBL/GenBank/DDBJ whole genome shotgun (WGS) entry which is preliminary data.</text>
</comment>
<gene>
    <name evidence="1" type="ORF">PSON_ATCC_30995.1.T0850003</name>
</gene>
<dbReference type="Pfam" id="PF00400">
    <property type="entry name" value="WD40"/>
    <property type="match status" value="1"/>
</dbReference>